<keyword evidence="2" id="KW-1185">Reference proteome</keyword>
<dbReference type="EMBL" id="JAWDGP010000734">
    <property type="protein sequence ID" value="KAK3797940.1"/>
    <property type="molecule type" value="Genomic_DNA"/>
</dbReference>
<reference evidence="1" key="1">
    <citation type="journal article" date="2023" name="G3 (Bethesda)">
        <title>A reference genome for the long-term kleptoplast-retaining sea slug Elysia crispata morphotype clarki.</title>
        <authorList>
            <person name="Eastman K.E."/>
            <person name="Pendleton A.L."/>
            <person name="Shaikh M.A."/>
            <person name="Suttiyut T."/>
            <person name="Ogas R."/>
            <person name="Tomko P."/>
            <person name="Gavelis G."/>
            <person name="Widhalm J.R."/>
            <person name="Wisecaver J.H."/>
        </authorList>
    </citation>
    <scope>NUCLEOTIDE SEQUENCE</scope>
    <source>
        <strain evidence="1">ECLA1</strain>
    </source>
</reference>
<dbReference type="AlphaFoldDB" id="A0AAE1E901"/>
<organism evidence="1 2">
    <name type="scientific">Elysia crispata</name>
    <name type="common">lettuce slug</name>
    <dbReference type="NCBI Taxonomy" id="231223"/>
    <lineage>
        <taxon>Eukaryota</taxon>
        <taxon>Metazoa</taxon>
        <taxon>Spiralia</taxon>
        <taxon>Lophotrochozoa</taxon>
        <taxon>Mollusca</taxon>
        <taxon>Gastropoda</taxon>
        <taxon>Heterobranchia</taxon>
        <taxon>Euthyneura</taxon>
        <taxon>Panpulmonata</taxon>
        <taxon>Sacoglossa</taxon>
        <taxon>Placobranchoidea</taxon>
        <taxon>Plakobranchidae</taxon>
        <taxon>Elysia</taxon>
    </lineage>
</organism>
<evidence type="ECO:0000313" key="2">
    <source>
        <dbReference type="Proteomes" id="UP001283361"/>
    </source>
</evidence>
<proteinExistence type="predicted"/>
<dbReference type="Proteomes" id="UP001283361">
    <property type="component" value="Unassembled WGS sequence"/>
</dbReference>
<accession>A0AAE1E901</accession>
<sequence length="69" mass="7883">MFHYQRRGVDLVQTSEQQFALSVAASECQTHRESPYNIPNSNNEISTAIQLHRMSVMVEGNMIGKRCKN</sequence>
<name>A0AAE1E901_9GAST</name>
<gene>
    <name evidence="1" type="ORF">RRG08_057393</name>
</gene>
<evidence type="ECO:0000313" key="1">
    <source>
        <dbReference type="EMBL" id="KAK3797940.1"/>
    </source>
</evidence>
<protein>
    <submittedName>
        <fullName evidence="1">Uncharacterized protein</fullName>
    </submittedName>
</protein>
<comment type="caution">
    <text evidence="1">The sequence shown here is derived from an EMBL/GenBank/DDBJ whole genome shotgun (WGS) entry which is preliminary data.</text>
</comment>